<dbReference type="AlphaFoldDB" id="A0AAI8AMB8"/>
<evidence type="ECO:0000313" key="1">
    <source>
        <dbReference type="EMBL" id="AFX74014.1"/>
    </source>
</evidence>
<accession>A0AAI8AMB8</accession>
<reference evidence="1 2" key="1">
    <citation type="journal article" date="2013" name="Genome Announc.">
        <title>Complete Genome Sequence of Mycoplasma hyorhinis Strain SK76.</title>
        <authorList>
            <person name="Goodison S."/>
            <person name="Urquidi V."/>
            <person name="Kumar D."/>
            <person name="Reyes L."/>
            <person name="Rosser C.J."/>
        </authorList>
    </citation>
    <scope>NUCLEOTIDE SEQUENCE [LARGE SCALE GENOMIC DNA]</scope>
    <source>
        <strain evidence="1 2">SK76</strain>
    </source>
</reference>
<dbReference type="RefSeq" id="WP_014335361.1">
    <property type="nucleotide sequence ID" value="NC_019552.1"/>
</dbReference>
<dbReference type="NCBIfam" id="NF045956">
    <property type="entry name" value="restrict_UpaP162"/>
    <property type="match status" value="1"/>
</dbReference>
<dbReference type="KEGG" id="mhs:MOS_082"/>
<dbReference type="Proteomes" id="UP000009399">
    <property type="component" value="Chromosome"/>
</dbReference>
<protein>
    <submittedName>
        <fullName evidence="1">Uncharacterized protein</fullName>
    </submittedName>
</protein>
<proteinExistence type="predicted"/>
<evidence type="ECO:0000313" key="2">
    <source>
        <dbReference type="Proteomes" id="UP000009399"/>
    </source>
</evidence>
<gene>
    <name evidence="1" type="ORF">MOS_082</name>
</gene>
<dbReference type="EMBL" id="CP003914">
    <property type="protein sequence ID" value="AFX74014.1"/>
    <property type="molecule type" value="Genomic_DNA"/>
</dbReference>
<sequence>MYYRNLKVLQSKVENYAKQIFKAYGNELVLKLEDYNLLEDENNCIESSTAIGFIIEEFLTSKISIYTKNHKEKEVIIHKKQISTTQSSYDSYAIFRNIFVMLNIKVEKLNSHNNAIAALNLLHNDYVQENPEQIKVYLILKINYKFDKSLKDQQRKIIINNIYSFFLEEVDFQQGHKQDHRNWSSIFNKNSGRLLISKNFPKLDQNSISYQLTKEFLINIIKKNNK</sequence>
<name>A0AAI8AMB8_MESHY</name>
<organism evidence="1 2">
    <name type="scientific">Mesomycoplasma hyorhinis SK76</name>
    <dbReference type="NCBI Taxonomy" id="1118964"/>
    <lineage>
        <taxon>Bacteria</taxon>
        <taxon>Bacillati</taxon>
        <taxon>Mycoplasmatota</taxon>
        <taxon>Mycoplasmoidales</taxon>
        <taxon>Metamycoplasmataceae</taxon>
        <taxon>Mesomycoplasma</taxon>
    </lineage>
</organism>